<dbReference type="SUPFAM" id="SSF47413">
    <property type="entry name" value="lambda repressor-like DNA-binding domains"/>
    <property type="match status" value="1"/>
</dbReference>
<dbReference type="RefSeq" id="WP_073290869.1">
    <property type="nucleotide sequence ID" value="NZ_FRCP01000023.1"/>
</dbReference>
<gene>
    <name evidence="2" type="ORF">SAMN02746066_04113</name>
</gene>
<dbReference type="CDD" id="cd00093">
    <property type="entry name" value="HTH_XRE"/>
    <property type="match status" value="1"/>
</dbReference>
<feature type="domain" description="HTH cro/C1-type" evidence="1">
    <location>
        <begin position="7"/>
        <end position="59"/>
    </location>
</feature>
<name>A0A1M7MZL1_9FIRM</name>
<dbReference type="Pfam" id="PF01381">
    <property type="entry name" value="HTH_3"/>
    <property type="match status" value="1"/>
</dbReference>
<dbReference type="STRING" id="1120996.SAMN02746066_04113"/>
<dbReference type="InterPro" id="IPR010982">
    <property type="entry name" value="Lambda_DNA-bd_dom_sf"/>
</dbReference>
<sequence length="62" mass="7295">MYKKYVELRDKAKLTDYAVSMMTGITKSTFTDWKSGRSKPKVDKLKKIADYFGVTIEYFLEE</sequence>
<dbReference type="Proteomes" id="UP000184038">
    <property type="component" value="Unassembled WGS sequence"/>
</dbReference>
<dbReference type="OrthoDB" id="1653613at2"/>
<evidence type="ECO:0000313" key="2">
    <source>
        <dbReference type="EMBL" id="SHM96112.1"/>
    </source>
</evidence>
<organism evidence="2 3">
    <name type="scientific">Anaerosporobacter mobilis DSM 15930</name>
    <dbReference type="NCBI Taxonomy" id="1120996"/>
    <lineage>
        <taxon>Bacteria</taxon>
        <taxon>Bacillati</taxon>
        <taxon>Bacillota</taxon>
        <taxon>Clostridia</taxon>
        <taxon>Lachnospirales</taxon>
        <taxon>Lachnospiraceae</taxon>
        <taxon>Anaerosporobacter</taxon>
    </lineage>
</organism>
<dbReference type="Gene3D" id="1.10.260.40">
    <property type="entry name" value="lambda repressor-like DNA-binding domains"/>
    <property type="match status" value="1"/>
</dbReference>
<dbReference type="EMBL" id="FRCP01000023">
    <property type="protein sequence ID" value="SHM96112.1"/>
    <property type="molecule type" value="Genomic_DNA"/>
</dbReference>
<dbReference type="SMART" id="SM00530">
    <property type="entry name" value="HTH_XRE"/>
    <property type="match status" value="1"/>
</dbReference>
<evidence type="ECO:0000313" key="3">
    <source>
        <dbReference type="Proteomes" id="UP000184038"/>
    </source>
</evidence>
<dbReference type="PROSITE" id="PS50943">
    <property type="entry name" value="HTH_CROC1"/>
    <property type="match status" value="1"/>
</dbReference>
<keyword evidence="3" id="KW-1185">Reference proteome</keyword>
<protein>
    <submittedName>
        <fullName evidence="2">Helix-turn-helix domain-containing protein</fullName>
    </submittedName>
</protein>
<accession>A0A1M7MZL1</accession>
<proteinExistence type="predicted"/>
<dbReference type="AlphaFoldDB" id="A0A1M7MZL1"/>
<reference evidence="2 3" key="1">
    <citation type="submission" date="2016-11" db="EMBL/GenBank/DDBJ databases">
        <authorList>
            <person name="Jaros S."/>
            <person name="Januszkiewicz K."/>
            <person name="Wedrychowicz H."/>
        </authorList>
    </citation>
    <scope>NUCLEOTIDE SEQUENCE [LARGE SCALE GENOMIC DNA]</scope>
    <source>
        <strain evidence="2 3">DSM 15930</strain>
    </source>
</reference>
<dbReference type="InterPro" id="IPR001387">
    <property type="entry name" value="Cro/C1-type_HTH"/>
</dbReference>
<evidence type="ECO:0000259" key="1">
    <source>
        <dbReference type="PROSITE" id="PS50943"/>
    </source>
</evidence>
<dbReference type="GO" id="GO:0003677">
    <property type="term" value="F:DNA binding"/>
    <property type="evidence" value="ECO:0007669"/>
    <property type="project" value="InterPro"/>
</dbReference>